<feature type="region of interest" description="Disordered" evidence="1">
    <location>
        <begin position="130"/>
        <end position="152"/>
    </location>
</feature>
<protein>
    <submittedName>
        <fullName evidence="3">Uncharacterized protein</fullName>
    </submittedName>
</protein>
<feature type="compositionally biased region" description="Basic and acidic residues" evidence="1">
    <location>
        <begin position="74"/>
        <end position="90"/>
    </location>
</feature>
<evidence type="ECO:0000313" key="4">
    <source>
        <dbReference type="Proteomes" id="UP001221413"/>
    </source>
</evidence>
<feature type="compositionally biased region" description="Basic residues" evidence="1">
    <location>
        <begin position="95"/>
        <end position="105"/>
    </location>
</feature>
<sequence length="186" mass="20238">MVYGVPEAFTRVLLLVFLCASFFAAGGGGEPSVTKYRQGLHPEVHSQQKGITVEVIRPKNKARLLPDPNGKNQEASESKDEEKKNGKEADGSVGKRMKARTRKVKGTTEEAEDIAKAQSIYRQHISQISHPGAQPANHQPEPSPILPSQGWISSGTRVETSQCLFLAAAQHLLLCATQSKLMNRGP</sequence>
<reference evidence="3" key="1">
    <citation type="submission" date="2023-01" db="EMBL/GenBank/DDBJ databases">
        <title>The chitinases involved in constricting ring structure development in the nematode-trapping fungus Drechslerella dactyloides.</title>
        <authorList>
            <person name="Wang R."/>
            <person name="Zhang L."/>
            <person name="Tang P."/>
            <person name="Li S."/>
            <person name="Liang L."/>
        </authorList>
    </citation>
    <scope>NUCLEOTIDE SEQUENCE</scope>
    <source>
        <strain evidence="3">YMF1.00031</strain>
    </source>
</reference>
<feature type="chain" id="PRO_5042095512" evidence="2">
    <location>
        <begin position="29"/>
        <end position="186"/>
    </location>
</feature>
<feature type="signal peptide" evidence="2">
    <location>
        <begin position="1"/>
        <end position="28"/>
    </location>
</feature>
<comment type="caution">
    <text evidence="3">The sequence shown here is derived from an EMBL/GenBank/DDBJ whole genome shotgun (WGS) entry which is preliminary data.</text>
</comment>
<name>A0AAD6NFD3_DREDA</name>
<keyword evidence="4" id="KW-1185">Reference proteome</keyword>
<evidence type="ECO:0000313" key="3">
    <source>
        <dbReference type="EMBL" id="KAJ6256059.1"/>
    </source>
</evidence>
<proteinExistence type="predicted"/>
<gene>
    <name evidence="3" type="ORF">Dda_9151</name>
</gene>
<evidence type="ECO:0000256" key="2">
    <source>
        <dbReference type="SAM" id="SignalP"/>
    </source>
</evidence>
<feature type="region of interest" description="Disordered" evidence="1">
    <location>
        <begin position="57"/>
        <end position="111"/>
    </location>
</feature>
<dbReference type="AlphaFoldDB" id="A0AAD6NFD3"/>
<keyword evidence="2" id="KW-0732">Signal</keyword>
<dbReference type="Proteomes" id="UP001221413">
    <property type="component" value="Unassembled WGS sequence"/>
</dbReference>
<accession>A0AAD6NFD3</accession>
<organism evidence="3 4">
    <name type="scientific">Drechslerella dactyloides</name>
    <name type="common">Nematode-trapping fungus</name>
    <name type="synonym">Arthrobotrys dactyloides</name>
    <dbReference type="NCBI Taxonomy" id="74499"/>
    <lineage>
        <taxon>Eukaryota</taxon>
        <taxon>Fungi</taxon>
        <taxon>Dikarya</taxon>
        <taxon>Ascomycota</taxon>
        <taxon>Pezizomycotina</taxon>
        <taxon>Orbiliomycetes</taxon>
        <taxon>Orbiliales</taxon>
        <taxon>Orbiliaceae</taxon>
        <taxon>Drechslerella</taxon>
    </lineage>
</organism>
<evidence type="ECO:0000256" key="1">
    <source>
        <dbReference type="SAM" id="MobiDB-lite"/>
    </source>
</evidence>
<dbReference type="EMBL" id="JAQGDS010000015">
    <property type="protein sequence ID" value="KAJ6256059.1"/>
    <property type="molecule type" value="Genomic_DNA"/>
</dbReference>